<protein>
    <submittedName>
        <fullName evidence="1">Uncharacterized protein</fullName>
    </submittedName>
</protein>
<sequence>MTKNLDQQLTTLTSSLENKRQHKINILLKQQSKDNRQSKLVRPEGFKNLSATTIDANLSDILNKCPSFVNADPKHLPKTCLQARANLQMVADKLEDQEVLESTINEFKGEDENSTVAYVEDDGREITGIAVEGDGRSAESCCVTAAVTDETSVVTKSFGSDDETAVGAGVDTTGAAEVVCPRTDWPTSLTASSL</sequence>
<dbReference type="EMBL" id="CACRXK020003924">
    <property type="protein sequence ID" value="CAB4000779.1"/>
    <property type="molecule type" value="Genomic_DNA"/>
</dbReference>
<reference evidence="1" key="1">
    <citation type="submission" date="2020-04" db="EMBL/GenBank/DDBJ databases">
        <authorList>
            <person name="Alioto T."/>
            <person name="Alioto T."/>
            <person name="Gomez Garrido J."/>
        </authorList>
    </citation>
    <scope>NUCLEOTIDE SEQUENCE</scope>
    <source>
        <strain evidence="1">A484AB</strain>
    </source>
</reference>
<accession>A0A7D9I724</accession>
<comment type="caution">
    <text evidence="1">The sequence shown here is derived from an EMBL/GenBank/DDBJ whole genome shotgun (WGS) entry which is preliminary data.</text>
</comment>
<organism evidence="1 2">
    <name type="scientific">Paramuricea clavata</name>
    <name type="common">Red gorgonian</name>
    <name type="synonym">Violescent sea-whip</name>
    <dbReference type="NCBI Taxonomy" id="317549"/>
    <lineage>
        <taxon>Eukaryota</taxon>
        <taxon>Metazoa</taxon>
        <taxon>Cnidaria</taxon>
        <taxon>Anthozoa</taxon>
        <taxon>Octocorallia</taxon>
        <taxon>Malacalcyonacea</taxon>
        <taxon>Plexauridae</taxon>
        <taxon>Paramuricea</taxon>
    </lineage>
</organism>
<dbReference type="Proteomes" id="UP001152795">
    <property type="component" value="Unassembled WGS sequence"/>
</dbReference>
<gene>
    <name evidence="1" type="ORF">PACLA_8A030466</name>
</gene>
<evidence type="ECO:0000313" key="2">
    <source>
        <dbReference type="Proteomes" id="UP001152795"/>
    </source>
</evidence>
<proteinExistence type="predicted"/>
<evidence type="ECO:0000313" key="1">
    <source>
        <dbReference type="EMBL" id="CAB4000779.1"/>
    </source>
</evidence>
<keyword evidence="2" id="KW-1185">Reference proteome</keyword>
<dbReference type="AlphaFoldDB" id="A0A7D9I724"/>
<name>A0A7D9I724_PARCT</name>